<gene>
    <name evidence="14" type="ORF">MEBOL_004242</name>
</gene>
<keyword evidence="4 9" id="KW-0732">Signal</keyword>
<dbReference type="GO" id="GO:0004222">
    <property type="term" value="F:metalloendopeptidase activity"/>
    <property type="evidence" value="ECO:0007669"/>
    <property type="project" value="InterPro"/>
</dbReference>
<dbReference type="CDD" id="cd09597">
    <property type="entry name" value="M4_TLP"/>
    <property type="match status" value="1"/>
</dbReference>
<dbReference type="AlphaFoldDB" id="A0A250IHT0"/>
<dbReference type="Pfam" id="PF02868">
    <property type="entry name" value="Peptidase_M4_C"/>
    <property type="match status" value="1"/>
</dbReference>
<evidence type="ECO:0000256" key="3">
    <source>
        <dbReference type="ARBA" id="ARBA00022723"/>
    </source>
</evidence>
<organism evidence="14 15">
    <name type="scientific">Melittangium boletus DSM 14713</name>
    <dbReference type="NCBI Taxonomy" id="1294270"/>
    <lineage>
        <taxon>Bacteria</taxon>
        <taxon>Pseudomonadati</taxon>
        <taxon>Myxococcota</taxon>
        <taxon>Myxococcia</taxon>
        <taxon>Myxococcales</taxon>
        <taxon>Cystobacterineae</taxon>
        <taxon>Archangiaceae</taxon>
        <taxon>Melittangium</taxon>
    </lineage>
</organism>
<feature type="domain" description="Peptidase M4" evidence="10">
    <location>
        <begin position="237"/>
        <end position="344"/>
    </location>
</feature>
<evidence type="ECO:0008006" key="16">
    <source>
        <dbReference type="Google" id="ProtNLM"/>
    </source>
</evidence>
<dbReference type="GO" id="GO:0046872">
    <property type="term" value="F:metal ion binding"/>
    <property type="evidence" value="ECO:0007669"/>
    <property type="project" value="UniProtKB-KW"/>
</dbReference>
<dbReference type="Gene3D" id="3.10.170.10">
    <property type="match status" value="1"/>
</dbReference>
<dbReference type="Pfam" id="PF07504">
    <property type="entry name" value="FTP"/>
    <property type="match status" value="1"/>
</dbReference>
<keyword evidence="2" id="KW-0645">Protease</keyword>
<protein>
    <recommendedName>
        <fullName evidence="16">Peptidase M4</fullName>
    </recommendedName>
</protein>
<dbReference type="SUPFAM" id="SSF55486">
    <property type="entry name" value="Metalloproteases ('zincins'), catalytic domain"/>
    <property type="match status" value="1"/>
</dbReference>
<evidence type="ECO:0000256" key="1">
    <source>
        <dbReference type="ARBA" id="ARBA00009388"/>
    </source>
</evidence>
<evidence type="ECO:0000313" key="14">
    <source>
        <dbReference type="EMBL" id="ATB30780.1"/>
    </source>
</evidence>
<evidence type="ECO:0000259" key="11">
    <source>
        <dbReference type="Pfam" id="PF02868"/>
    </source>
</evidence>
<dbReference type="InterPro" id="IPR023612">
    <property type="entry name" value="Peptidase_M4"/>
</dbReference>
<dbReference type="Gene3D" id="1.10.390.10">
    <property type="entry name" value="Neutral Protease Domain 2"/>
    <property type="match status" value="1"/>
</dbReference>
<comment type="similarity">
    <text evidence="1">Belongs to the peptidase M4 family.</text>
</comment>
<dbReference type="Proteomes" id="UP000217289">
    <property type="component" value="Chromosome"/>
</dbReference>
<evidence type="ECO:0000256" key="4">
    <source>
        <dbReference type="ARBA" id="ARBA00022729"/>
    </source>
</evidence>
<keyword evidence="15" id="KW-1185">Reference proteome</keyword>
<keyword evidence="6" id="KW-0862">Zinc</keyword>
<dbReference type="InterPro" id="IPR050728">
    <property type="entry name" value="Zinc_Metalloprotease_M4"/>
</dbReference>
<dbReference type="EMBL" id="CP022163">
    <property type="protein sequence ID" value="ATB30780.1"/>
    <property type="molecule type" value="Genomic_DNA"/>
</dbReference>
<dbReference type="InterPro" id="IPR001570">
    <property type="entry name" value="Peptidase_M4_C_domain"/>
</dbReference>
<keyword evidence="3" id="KW-0479">Metal-binding</keyword>
<evidence type="ECO:0000259" key="10">
    <source>
        <dbReference type="Pfam" id="PF01447"/>
    </source>
</evidence>
<reference evidence="14 15" key="1">
    <citation type="submission" date="2017-06" db="EMBL/GenBank/DDBJ databases">
        <authorList>
            <person name="Kim H.J."/>
            <person name="Triplett B.A."/>
        </authorList>
    </citation>
    <scope>NUCLEOTIDE SEQUENCE [LARGE SCALE GENOMIC DNA]</scope>
    <source>
        <strain evidence="14 15">DSM 14713</strain>
    </source>
</reference>
<dbReference type="InterPro" id="IPR011096">
    <property type="entry name" value="FTP_domain"/>
</dbReference>
<feature type="active site" description="Proton donor" evidence="8">
    <location>
        <position position="427"/>
    </location>
</feature>
<name>A0A250IHT0_9BACT</name>
<feature type="domain" description="Peptidase C-terminal archaeal/bacterial" evidence="12">
    <location>
        <begin position="541"/>
        <end position="611"/>
    </location>
</feature>
<evidence type="ECO:0000259" key="12">
    <source>
        <dbReference type="Pfam" id="PF04151"/>
    </source>
</evidence>
<dbReference type="KEGG" id="mbd:MEBOL_004242"/>
<dbReference type="InterPro" id="IPR007280">
    <property type="entry name" value="Peptidase_C_arc/bac"/>
</dbReference>
<feature type="signal peptide" evidence="9">
    <location>
        <begin position="1"/>
        <end position="25"/>
    </location>
</feature>
<proteinExistence type="inferred from homology"/>
<dbReference type="PRINTS" id="PR00730">
    <property type="entry name" value="THERMOLYSIN"/>
</dbReference>
<accession>A0A250IHT0</accession>
<evidence type="ECO:0000256" key="9">
    <source>
        <dbReference type="SAM" id="SignalP"/>
    </source>
</evidence>
<keyword evidence="7" id="KW-0482">Metalloprotease</keyword>
<evidence type="ECO:0000256" key="7">
    <source>
        <dbReference type="ARBA" id="ARBA00023049"/>
    </source>
</evidence>
<feature type="domain" description="Peptidase M4 C-terminal" evidence="11">
    <location>
        <begin position="348"/>
        <end position="515"/>
    </location>
</feature>
<dbReference type="PROSITE" id="PS51257">
    <property type="entry name" value="PROKAR_LIPOPROTEIN"/>
    <property type="match status" value="1"/>
</dbReference>
<dbReference type="Gene3D" id="2.60.120.380">
    <property type="match status" value="2"/>
</dbReference>
<keyword evidence="5" id="KW-0378">Hydrolase</keyword>
<dbReference type="Pfam" id="PF01447">
    <property type="entry name" value="Peptidase_M4"/>
    <property type="match status" value="1"/>
</dbReference>
<sequence>MTNRILKTFCAAGLGVSLAACGSSAEVSGEAGRMESKDGDIRAALARFKDARVVGSEAGVPYAVTGRLGRLSPSGSDVREAMTALAPVFRVRSEDLLLRRSHQDERGHRHLRFQQMLHGLQVVGGELVVHADESGAIYAINGSARAGDEVAWVGEVASEAAPVAAVKGSSLSHPIAESSARRVFLLPEHGLTPRPAYEVRVTGEREGMPAEDLVYVDARHGDVLRINPRVHSALGRRVYSANNTTTTPGTLKRSEGQALANDTHVDTNYELLGTTYNCYKTLFNRDSYDNAGALLKSTVHYGKKYVNAFWDGYQMVYGDGDGINATMLGLDLDVTVHELTHAVTGAESDLIYSGESGGLNESVSDIFAAVCESWTRNWALDADVFKVAEDIWTPGLAGDALRYLDDPAKDGASLDSYANYYDGVDVHLSSGISNLAFALLAKGGTHPRGKTSNRVTGIGTEKAGRIFYKANTDLFTSNTTFEQAKTYTVQAAEALYGVGSAEATAVTEAWKAVGVPQPPPPSSSLTNGVAVTGLSGGAGTTRYYTLEVPAGQGRLTFDMRGGNSWDDADLYVRRGAAPTGSSFDCRPYTSTSDESCVFVNPAAGTWYVAVDAFSGYSGLSLKGTYTATGGGSSGSATVTGSLVEGQQANHGPYRVLPGSTFSVVMTGTGDPDLYVRFGAPATTTYFQCISWNFGASERCEVQVPADQTDAYVLVDARSAATYRMDVTYTKP</sequence>
<dbReference type="GO" id="GO:0006508">
    <property type="term" value="P:proteolysis"/>
    <property type="evidence" value="ECO:0007669"/>
    <property type="project" value="UniProtKB-KW"/>
</dbReference>
<evidence type="ECO:0000256" key="2">
    <source>
        <dbReference type="ARBA" id="ARBA00022670"/>
    </source>
</evidence>
<dbReference type="RefSeq" id="WP_245918708.1">
    <property type="nucleotide sequence ID" value="NZ_CP022163.1"/>
</dbReference>
<dbReference type="PANTHER" id="PTHR33794:SF1">
    <property type="entry name" value="BACILLOLYSIN"/>
    <property type="match status" value="1"/>
</dbReference>
<dbReference type="Gene3D" id="3.10.450.490">
    <property type="match status" value="1"/>
</dbReference>
<feature type="chain" id="PRO_5012738605" description="Peptidase M4" evidence="9">
    <location>
        <begin position="26"/>
        <end position="731"/>
    </location>
</feature>
<evidence type="ECO:0000256" key="8">
    <source>
        <dbReference type="PIRSR" id="PIRSR623612-1"/>
    </source>
</evidence>
<evidence type="ECO:0000313" key="15">
    <source>
        <dbReference type="Proteomes" id="UP000217289"/>
    </source>
</evidence>
<evidence type="ECO:0000259" key="13">
    <source>
        <dbReference type="Pfam" id="PF07504"/>
    </source>
</evidence>
<feature type="domain" description="FTP" evidence="13">
    <location>
        <begin position="95"/>
        <end position="143"/>
    </location>
</feature>
<feature type="active site" evidence="8">
    <location>
        <position position="338"/>
    </location>
</feature>
<dbReference type="InterPro" id="IPR013856">
    <property type="entry name" value="Peptidase_M4_domain"/>
</dbReference>
<dbReference type="PANTHER" id="PTHR33794">
    <property type="entry name" value="BACILLOLYSIN"/>
    <property type="match status" value="1"/>
</dbReference>
<dbReference type="InterPro" id="IPR027268">
    <property type="entry name" value="Peptidase_M4/M1_CTD_sf"/>
</dbReference>
<evidence type="ECO:0000256" key="6">
    <source>
        <dbReference type="ARBA" id="ARBA00022833"/>
    </source>
</evidence>
<evidence type="ECO:0000256" key="5">
    <source>
        <dbReference type="ARBA" id="ARBA00022801"/>
    </source>
</evidence>
<dbReference type="Pfam" id="PF04151">
    <property type="entry name" value="PPC"/>
    <property type="match status" value="1"/>
</dbReference>